<reference evidence="4" key="1">
    <citation type="submission" date="2022-10" db="EMBL/GenBank/DDBJ databases">
        <title>Novel sulphate-reducing endosymbionts in the free-living metamonad Anaeramoeba.</title>
        <authorList>
            <person name="Jerlstrom-Hultqvist J."/>
            <person name="Cepicka I."/>
            <person name="Gallot-Lavallee L."/>
            <person name="Salas-Leiva D."/>
            <person name="Curtis B.A."/>
            <person name="Zahonova K."/>
            <person name="Pipaliya S."/>
            <person name="Dacks J."/>
            <person name="Roger A.J."/>
        </authorList>
    </citation>
    <scope>NUCLEOTIDE SEQUENCE</scope>
    <source>
        <strain evidence="4">BMAN</strain>
    </source>
</reference>
<evidence type="ECO:0000256" key="2">
    <source>
        <dbReference type="SAM" id="MobiDB-lite"/>
    </source>
</evidence>
<keyword evidence="5" id="KW-1185">Reference proteome</keyword>
<keyword evidence="1" id="KW-0175">Coiled coil</keyword>
<dbReference type="Gene3D" id="3.30.450.20">
    <property type="entry name" value="PAS domain"/>
    <property type="match status" value="1"/>
</dbReference>
<proteinExistence type="predicted"/>
<feature type="compositionally biased region" description="Basic and acidic residues" evidence="2">
    <location>
        <begin position="204"/>
        <end position="214"/>
    </location>
</feature>
<name>A0A9Q0LS01_ANAIG</name>
<dbReference type="AlphaFoldDB" id="A0A9Q0LS01"/>
<evidence type="ECO:0000313" key="5">
    <source>
        <dbReference type="Proteomes" id="UP001149090"/>
    </source>
</evidence>
<evidence type="ECO:0000256" key="1">
    <source>
        <dbReference type="SAM" id="Coils"/>
    </source>
</evidence>
<organism evidence="4 5">
    <name type="scientific">Anaeramoeba ignava</name>
    <name type="common">Anaerobic marine amoeba</name>
    <dbReference type="NCBI Taxonomy" id="1746090"/>
    <lineage>
        <taxon>Eukaryota</taxon>
        <taxon>Metamonada</taxon>
        <taxon>Anaeramoebidae</taxon>
        <taxon>Anaeramoeba</taxon>
    </lineage>
</organism>
<sequence>MGNVNSAKKKILKKQTKEYKKKIAQFSEAITHSDEKGNFLYVNKAAVKMFKAKSKNEILSRNAGSLAAAYQPAFKMPTYQAIGVIGKNIFESPDGFYDFDFLHIDLDGKEFWCHVWLTPINLGGKMVLQGYTRPVSEPGITKTLDLSQEAAFFVKPVSEKQSKSNSKSSNSKTETDSQTDSFVGDGLKSTTELSDTENPVNFSEKTKTESIQKTKDLQDRIESLTTSSHSSIILFDNDENEVQLQNRIDKIKSTVRSHDNPVLEKTVVEELNEIKKIFSNSTQTFQKQISQLAEKLQKERNQNQEKYSQLESHLQKSLAKTQEAQNGYETLVNKMKIIEEVFDNKLNQILHPKSEKQN</sequence>
<feature type="coiled-coil region" evidence="1">
    <location>
        <begin position="282"/>
        <end position="316"/>
    </location>
</feature>
<gene>
    <name evidence="4" type="ORF">M0811_06484</name>
</gene>
<dbReference type="EMBL" id="JAPDFW010000062">
    <property type="protein sequence ID" value="KAJ5076205.1"/>
    <property type="molecule type" value="Genomic_DNA"/>
</dbReference>
<protein>
    <submittedName>
        <fullName evidence="4">A-type inclusion protein</fullName>
    </submittedName>
</protein>
<evidence type="ECO:0000313" key="4">
    <source>
        <dbReference type="EMBL" id="KAJ5076205.1"/>
    </source>
</evidence>
<dbReference type="InterPro" id="IPR035965">
    <property type="entry name" value="PAS-like_dom_sf"/>
</dbReference>
<dbReference type="Proteomes" id="UP001149090">
    <property type="component" value="Unassembled WGS sequence"/>
</dbReference>
<comment type="caution">
    <text evidence="4">The sequence shown here is derived from an EMBL/GenBank/DDBJ whole genome shotgun (WGS) entry which is preliminary data.</text>
</comment>
<dbReference type="InterPro" id="IPR000014">
    <property type="entry name" value="PAS"/>
</dbReference>
<dbReference type="CDD" id="cd00130">
    <property type="entry name" value="PAS"/>
    <property type="match status" value="1"/>
</dbReference>
<dbReference type="SUPFAM" id="SSF55785">
    <property type="entry name" value="PYP-like sensor domain (PAS domain)"/>
    <property type="match status" value="1"/>
</dbReference>
<feature type="compositionally biased region" description="Polar residues" evidence="2">
    <location>
        <begin position="188"/>
        <end position="203"/>
    </location>
</feature>
<feature type="region of interest" description="Disordered" evidence="2">
    <location>
        <begin position="161"/>
        <end position="214"/>
    </location>
</feature>
<feature type="domain" description="PAS" evidence="3">
    <location>
        <begin position="29"/>
        <end position="123"/>
    </location>
</feature>
<dbReference type="Pfam" id="PF13426">
    <property type="entry name" value="PAS_9"/>
    <property type="match status" value="1"/>
</dbReference>
<evidence type="ECO:0000259" key="3">
    <source>
        <dbReference type="Pfam" id="PF13426"/>
    </source>
</evidence>
<accession>A0A9Q0LS01</accession>
<feature type="compositionally biased region" description="Low complexity" evidence="2">
    <location>
        <begin position="163"/>
        <end position="172"/>
    </location>
</feature>